<accession>A0ABX2E098</accession>
<dbReference type="RefSeq" id="WP_173299597.1">
    <property type="nucleotide sequence ID" value="NZ_JABRWQ010000001.1"/>
</dbReference>
<feature type="chain" id="PRO_5044957101" description="Dipeptidyl-peptidase" evidence="7">
    <location>
        <begin position="18"/>
        <end position="710"/>
    </location>
</feature>
<name>A0ABX2E098_9FLAO</name>
<keyword evidence="3 7" id="KW-0645">Protease</keyword>
<dbReference type="Proteomes" id="UP000805085">
    <property type="component" value="Unassembled WGS sequence"/>
</dbReference>
<dbReference type="Pfam" id="PF10459">
    <property type="entry name" value="Peptidase_S46"/>
    <property type="match status" value="2"/>
</dbReference>
<dbReference type="PANTHER" id="PTHR38469:SF1">
    <property type="entry name" value="PERIPLASMIC PEPTIDASE SUBFAMILY S1B"/>
    <property type="match status" value="1"/>
</dbReference>
<comment type="caution">
    <text evidence="8">The sequence shown here is derived from an EMBL/GenBank/DDBJ whole genome shotgun (WGS) entry which is preliminary data.</text>
</comment>
<keyword evidence="9" id="KW-1185">Reference proteome</keyword>
<gene>
    <name evidence="8" type="ORF">HNV10_01695</name>
</gene>
<keyword evidence="4 7" id="KW-0732">Signal</keyword>
<evidence type="ECO:0000256" key="4">
    <source>
        <dbReference type="ARBA" id="ARBA00022729"/>
    </source>
</evidence>
<keyword evidence="5 7" id="KW-0378">Hydrolase</keyword>
<dbReference type="InterPro" id="IPR009003">
    <property type="entry name" value="Peptidase_S1_PA"/>
</dbReference>
<reference evidence="8 9" key="1">
    <citation type="journal article" date="2015" name="Int. J. Syst. Evol. Microbiol.">
        <title>Winogradskyella litoriviva sp. nov., isolated from coastal seawater.</title>
        <authorList>
            <person name="Nedashkovskaya O.I."/>
            <person name="Kukhlevskiy A.D."/>
            <person name="Zhukova N.V."/>
            <person name="Kim S.J."/>
            <person name="Rhee S.K."/>
            <person name="Mikhailov V.V."/>
        </authorList>
    </citation>
    <scope>NUCLEOTIDE SEQUENCE [LARGE SCALE GENOMIC DNA]</scope>
    <source>
        <strain evidence="8 9">KMM6491</strain>
    </source>
</reference>
<organism evidence="8 9">
    <name type="scientific">Winogradskyella litoriviva</name>
    <dbReference type="NCBI Taxonomy" id="1220182"/>
    <lineage>
        <taxon>Bacteria</taxon>
        <taxon>Pseudomonadati</taxon>
        <taxon>Bacteroidota</taxon>
        <taxon>Flavobacteriia</taxon>
        <taxon>Flavobacteriales</taxon>
        <taxon>Flavobacteriaceae</taxon>
        <taxon>Winogradskyella</taxon>
    </lineage>
</organism>
<dbReference type="PANTHER" id="PTHR38469">
    <property type="entry name" value="PERIPLASMIC PEPTIDASE SUBFAMILY S1B"/>
    <property type="match status" value="1"/>
</dbReference>
<sequence length="710" mass="80268">MRFIKILLLFFVFQVSAQQGGMWIPSLLEGMNETEMQSLGSKLTAQDIYDVNNSSLKDAIGHFNGGCTSEVISDQGLVLTNHHCGFGQIQSHSSLENDYLKDGFWAMSLEDELPNEGLFIEFIVSIHDVTEVALKGIADTMTETEKQSLISKNTNAVLKTWPKEAWQDVKTKAFYEGNQYFLFVTERFEDIRLVGAPPSSIGKFGSDTDNWVFPRHTGDFSMFRIYADANNRPAKYSKDNKPYKPKHYLPVSLDGVEEGDFTMVFGFPGTTSEYLPAVAIEHITKEFNPTNIAIREAALKVIDQKMKESDAVRIKYASKQARIANAWKKWIGENLGIEKSNAVEKRKAFEATFTKALKEKGLEDKYGNILPEFDRLYKDFAPINIKRRNFIEVFLVTNELMQMTFRAYQVEQALVANPDNLERGKEVLTGQLQGIHKNYDADLDKGVYLNVMPLYGKDVDASIYDNTAFTNLDSALSLLEGDAATVIKNLNNDAAFAYAKPIIDEFFNSLNPEYQQKNEPITALQTKYMTALMEALPNARYFPDANSTLRVTYGQVRGYSPRDAVYYNPVSYLDGVIEKYIPGDYEFDVPQKLRDLYDAKDYGQYADKNGKVPVCFLGTNHTTGGNSGSPAIDAEGNLVGLNFDRVWEGTMSDMNYDPEICRNIMVDLRYVLFIVDKYAGATHLIDEMTLVHPKKDGGKKKKKRRKSKKK</sequence>
<comment type="similarity">
    <text evidence="1 7">Belongs to the peptidase S46 family.</text>
</comment>
<dbReference type="EMBL" id="JABRWQ010000001">
    <property type="protein sequence ID" value="NRD21935.1"/>
    <property type="molecule type" value="Genomic_DNA"/>
</dbReference>
<evidence type="ECO:0000256" key="5">
    <source>
        <dbReference type="ARBA" id="ARBA00022801"/>
    </source>
</evidence>
<evidence type="ECO:0000256" key="7">
    <source>
        <dbReference type="RuleBase" id="RU366067"/>
    </source>
</evidence>
<feature type="signal peptide" evidence="7">
    <location>
        <begin position="1"/>
        <end position="17"/>
    </location>
</feature>
<evidence type="ECO:0000313" key="8">
    <source>
        <dbReference type="EMBL" id="NRD21935.1"/>
    </source>
</evidence>
<evidence type="ECO:0000256" key="1">
    <source>
        <dbReference type="ARBA" id="ARBA00010491"/>
    </source>
</evidence>
<dbReference type="EC" id="3.4.14.-" evidence="7"/>
<evidence type="ECO:0000256" key="2">
    <source>
        <dbReference type="ARBA" id="ARBA00022438"/>
    </source>
</evidence>
<keyword evidence="6 7" id="KW-0720">Serine protease</keyword>
<keyword evidence="2 7" id="KW-0031">Aminopeptidase</keyword>
<dbReference type="InterPro" id="IPR019500">
    <property type="entry name" value="Pep_S46"/>
</dbReference>
<proteinExistence type="inferred from homology"/>
<evidence type="ECO:0000256" key="3">
    <source>
        <dbReference type="ARBA" id="ARBA00022670"/>
    </source>
</evidence>
<evidence type="ECO:0000313" key="9">
    <source>
        <dbReference type="Proteomes" id="UP000805085"/>
    </source>
</evidence>
<comment type="function">
    <text evidence="7">Catalyzes the removal of dipeptides from the N-terminus of oligopeptides.</text>
</comment>
<dbReference type="SUPFAM" id="SSF50494">
    <property type="entry name" value="Trypsin-like serine proteases"/>
    <property type="match status" value="1"/>
</dbReference>
<evidence type="ECO:0000256" key="6">
    <source>
        <dbReference type="ARBA" id="ARBA00022825"/>
    </source>
</evidence>
<protein>
    <recommendedName>
        <fullName evidence="7">Dipeptidyl-peptidase</fullName>
        <ecNumber evidence="7">3.4.14.-</ecNumber>
    </recommendedName>
</protein>